<dbReference type="EnsemblPlants" id="OBART08G20400.1">
    <property type="protein sequence ID" value="OBART08G20400.1"/>
    <property type="gene ID" value="OBART08G20400"/>
</dbReference>
<dbReference type="Pfam" id="PF00651">
    <property type="entry name" value="BTB"/>
    <property type="match status" value="1"/>
</dbReference>
<name>A0A0D3H247_9ORYZ</name>
<feature type="domain" description="BTB" evidence="2">
    <location>
        <begin position="9"/>
        <end position="76"/>
    </location>
</feature>
<sequence length="144" mass="15504">MVDHLNGSDGVFFSIGGETFHVHRALLAARSPVFQALLLGSTVEAAACTITLNDIEPATFEALLHFMYTSDFPPAGAHSSSSTSPDSSDANTDMLHRLLAAAHEYKLDGLKLMCARKLEERLSVETVARTLGYAEMCGCSELKI</sequence>
<dbReference type="InterPro" id="IPR000210">
    <property type="entry name" value="BTB/POZ_dom"/>
</dbReference>
<dbReference type="InterPro" id="IPR011333">
    <property type="entry name" value="SKP1/BTB/POZ_sf"/>
</dbReference>
<evidence type="ECO:0000313" key="3">
    <source>
        <dbReference type="EnsemblPlants" id="OBART08G20400.1"/>
    </source>
</evidence>
<dbReference type="InterPro" id="IPR045005">
    <property type="entry name" value="BPM1-6"/>
</dbReference>
<dbReference type="HOGENOM" id="CLU_004253_2_3_1"/>
<dbReference type="Gene3D" id="3.30.710.10">
    <property type="entry name" value="Potassium Channel Kv1.1, Chain A"/>
    <property type="match status" value="1"/>
</dbReference>
<dbReference type="GO" id="GO:0016567">
    <property type="term" value="P:protein ubiquitination"/>
    <property type="evidence" value="ECO:0007669"/>
    <property type="project" value="InterPro"/>
</dbReference>
<accession>A0A0D3H247</accession>
<evidence type="ECO:0000313" key="4">
    <source>
        <dbReference type="Proteomes" id="UP000026960"/>
    </source>
</evidence>
<dbReference type="Gramene" id="OBART08G20400.1">
    <property type="protein sequence ID" value="OBART08G20400.1"/>
    <property type="gene ID" value="OBART08G20400"/>
</dbReference>
<reference evidence="3" key="2">
    <citation type="submission" date="2015-03" db="UniProtKB">
        <authorList>
            <consortium name="EnsemblPlants"/>
        </authorList>
    </citation>
    <scope>IDENTIFICATION</scope>
</reference>
<dbReference type="AlphaFoldDB" id="A0A0D3H247"/>
<keyword evidence="4" id="KW-1185">Reference proteome</keyword>
<dbReference type="PANTHER" id="PTHR26379:SF238">
    <property type="entry name" value="OS08G0523100 PROTEIN"/>
    <property type="match status" value="1"/>
</dbReference>
<dbReference type="PANTHER" id="PTHR26379">
    <property type="entry name" value="BTB/POZ AND MATH DOMAIN-CONTAINING PROTEIN 1"/>
    <property type="match status" value="1"/>
</dbReference>
<dbReference type="SUPFAM" id="SSF54695">
    <property type="entry name" value="POZ domain"/>
    <property type="match status" value="1"/>
</dbReference>
<evidence type="ECO:0000259" key="2">
    <source>
        <dbReference type="PROSITE" id="PS50097"/>
    </source>
</evidence>
<comment type="pathway">
    <text evidence="1">Protein modification; protein ubiquitination.</text>
</comment>
<dbReference type="Proteomes" id="UP000026960">
    <property type="component" value="Chromosome 8"/>
</dbReference>
<proteinExistence type="predicted"/>
<dbReference type="PROSITE" id="PS50097">
    <property type="entry name" value="BTB"/>
    <property type="match status" value="1"/>
</dbReference>
<dbReference type="SMART" id="SM00225">
    <property type="entry name" value="BTB"/>
    <property type="match status" value="1"/>
</dbReference>
<dbReference type="STRING" id="65489.A0A0D3H247"/>
<organism evidence="3">
    <name type="scientific">Oryza barthii</name>
    <dbReference type="NCBI Taxonomy" id="65489"/>
    <lineage>
        <taxon>Eukaryota</taxon>
        <taxon>Viridiplantae</taxon>
        <taxon>Streptophyta</taxon>
        <taxon>Embryophyta</taxon>
        <taxon>Tracheophyta</taxon>
        <taxon>Spermatophyta</taxon>
        <taxon>Magnoliopsida</taxon>
        <taxon>Liliopsida</taxon>
        <taxon>Poales</taxon>
        <taxon>Poaceae</taxon>
        <taxon>BOP clade</taxon>
        <taxon>Oryzoideae</taxon>
        <taxon>Oryzeae</taxon>
        <taxon>Oryzinae</taxon>
        <taxon>Oryza</taxon>
    </lineage>
</organism>
<dbReference type="PaxDb" id="65489-OBART08G20400.1"/>
<reference evidence="3" key="1">
    <citation type="journal article" date="2009" name="Rice">
        <title>De Novo Next Generation Sequencing of Plant Genomes.</title>
        <authorList>
            <person name="Rounsley S."/>
            <person name="Marri P.R."/>
            <person name="Yu Y."/>
            <person name="He R."/>
            <person name="Sisneros N."/>
            <person name="Goicoechea J.L."/>
            <person name="Lee S.J."/>
            <person name="Angelova A."/>
            <person name="Kudrna D."/>
            <person name="Luo M."/>
            <person name="Affourtit J."/>
            <person name="Desany B."/>
            <person name="Knight J."/>
            <person name="Niazi F."/>
            <person name="Egholm M."/>
            <person name="Wing R.A."/>
        </authorList>
    </citation>
    <scope>NUCLEOTIDE SEQUENCE [LARGE SCALE GENOMIC DNA]</scope>
    <source>
        <strain evidence="3">cv. IRGC 105608</strain>
    </source>
</reference>
<evidence type="ECO:0000256" key="1">
    <source>
        <dbReference type="ARBA" id="ARBA00004906"/>
    </source>
</evidence>
<dbReference type="eggNOG" id="KOG1987">
    <property type="taxonomic scope" value="Eukaryota"/>
</dbReference>
<protein>
    <recommendedName>
        <fullName evidence="2">BTB domain-containing protein</fullName>
    </recommendedName>
</protein>